<protein>
    <recommendedName>
        <fullName evidence="4">Glucans biosynthesis glucosyltransferase H</fullName>
    </recommendedName>
</protein>
<comment type="caution">
    <text evidence="14">The sequence shown here is derived from an EMBL/GenBank/DDBJ whole genome shotgun (WGS) entry which is preliminary data.</text>
</comment>
<evidence type="ECO:0000256" key="1">
    <source>
        <dbReference type="ARBA" id="ARBA00004429"/>
    </source>
</evidence>
<keyword evidence="8 14" id="KW-0808">Transferase</keyword>
<keyword evidence="9 12" id="KW-0812">Transmembrane</keyword>
<evidence type="ECO:0000313" key="14">
    <source>
        <dbReference type="EMBL" id="MBJ7544662.1"/>
    </source>
</evidence>
<evidence type="ECO:0000256" key="8">
    <source>
        <dbReference type="ARBA" id="ARBA00022679"/>
    </source>
</evidence>
<feature type="transmembrane region" description="Helical" evidence="12">
    <location>
        <begin position="80"/>
        <end position="108"/>
    </location>
</feature>
<feature type="transmembrane region" description="Helical" evidence="12">
    <location>
        <begin position="547"/>
        <end position="564"/>
    </location>
</feature>
<dbReference type="AlphaFoldDB" id="A0A8I1KK76"/>
<reference evidence="14 15" key="1">
    <citation type="submission" date="2020-12" db="EMBL/GenBank/DDBJ databases">
        <title>Revised draft genomes of Rhodomicrobium vannielii ATCC 17100 and Rhodomicrobium udaipurense JA643.</title>
        <authorList>
            <person name="Conners E.M."/>
            <person name="Davenport E.J."/>
            <person name="Bose A."/>
        </authorList>
    </citation>
    <scope>NUCLEOTIDE SEQUENCE [LARGE SCALE GENOMIC DNA]</scope>
    <source>
        <strain evidence="14 15">JA643</strain>
    </source>
</reference>
<evidence type="ECO:0000256" key="9">
    <source>
        <dbReference type="ARBA" id="ARBA00022692"/>
    </source>
</evidence>
<dbReference type="NCBIfam" id="NF003962">
    <property type="entry name" value="PRK05454.2-5"/>
    <property type="match status" value="1"/>
</dbReference>
<evidence type="ECO:0000256" key="12">
    <source>
        <dbReference type="SAM" id="Phobius"/>
    </source>
</evidence>
<feature type="transmembrane region" description="Helical" evidence="12">
    <location>
        <begin position="571"/>
        <end position="591"/>
    </location>
</feature>
<evidence type="ECO:0000256" key="4">
    <source>
        <dbReference type="ARBA" id="ARBA00020585"/>
    </source>
</evidence>
<keyword evidence="7" id="KW-0328">Glycosyltransferase</keyword>
<dbReference type="GO" id="GO:0016758">
    <property type="term" value="F:hexosyltransferase activity"/>
    <property type="evidence" value="ECO:0007669"/>
    <property type="project" value="TreeGrafter"/>
</dbReference>
<dbReference type="CDD" id="cd04191">
    <property type="entry name" value="Glucan_BSP_MdoH"/>
    <property type="match status" value="1"/>
</dbReference>
<accession>A0A8I1KK76</accession>
<sequence>MHDTLSPAETPAVPASRVQSVFAPQSLESFDRATRRKPPMDVQAPLRRFLIFGGAFAITIYLIVQLYLVLSVGSFGGLGVALMVLFSINIFWLSLSFMTALAGFFVIATGMRRSLVNHEDYDAKAPLTGRTAILVCTYNEAPARIFGMAVATLNSVAKLGQGKSFDLFILSDTTDPDIWVQEEAAFQSVREREACGHRIFYRRRSQNTGKKAGNVADWCRRWGANYEYMLVLDADSLMTGESVAKLAAIIEKNPDFGLVQTVPLSIGRNTLFARLQQFAGRLYGPMLATGLAFWHRGTSNFWGHNAIIRTRAFIESAGLPMLPGKPPFGGQILSHDFVEAALLNRAGWRVVMVPDLAGSYEEIPPALIDFAMRDRRWAQGNLQHSRVMFADGLHWVSRVHMAMGIMAYVSALVWFLFIIIALALTLQSIYTLPQYFTDDFSLFPKWPIQDSERSLQLLILTLGVLLLPKLFAYVLALMDSRQRKGFGGPFILFIGVLIETVLSSLFAHIMMLLQSGAVVDVFRGRDSGWKPQRRDDGSLPFGEIMQFHRLHMIIGVALAIGTWYSSKILFLWMLPASLGLVFAGPLSWWSAQRSAGEGFRRFGLLQIEEEKSPPPIAGEAHCAQAEVEQAAAEHEAITQLVNSPKLRRLHRELIQMQPITLESRISPNLAIGRAKLDVSANLAELLDLLKPGEKAALLSDPESLARLEAFIPAEIPPETPLQSSPQPLEQTT</sequence>
<evidence type="ECO:0000256" key="10">
    <source>
        <dbReference type="ARBA" id="ARBA00022989"/>
    </source>
</evidence>
<dbReference type="RefSeq" id="WP_199502503.1">
    <property type="nucleotide sequence ID" value="NZ_JAEMUK010000080.1"/>
</dbReference>
<dbReference type="GO" id="GO:0005886">
    <property type="term" value="C:plasma membrane"/>
    <property type="evidence" value="ECO:0007669"/>
    <property type="project" value="UniProtKB-SubCell"/>
</dbReference>
<comment type="similarity">
    <text evidence="3">Belongs to the glycosyltransferase 2 family. OpgH subfamily.</text>
</comment>
<evidence type="ECO:0000256" key="5">
    <source>
        <dbReference type="ARBA" id="ARBA00022475"/>
    </source>
</evidence>
<keyword evidence="10 12" id="KW-1133">Transmembrane helix</keyword>
<comment type="pathway">
    <text evidence="2">Glycan metabolism; osmoregulated periplasmic glucan (OPG) biosynthesis.</text>
</comment>
<dbReference type="Gene3D" id="3.90.550.10">
    <property type="entry name" value="Spore Coat Polysaccharide Biosynthesis Protein SpsA, Chain A"/>
    <property type="match status" value="1"/>
</dbReference>
<feature type="transmembrane region" description="Helical" evidence="12">
    <location>
        <begin position="455"/>
        <end position="478"/>
    </location>
</feature>
<dbReference type="InterPro" id="IPR029044">
    <property type="entry name" value="Nucleotide-diphossugar_trans"/>
</dbReference>
<evidence type="ECO:0000256" key="2">
    <source>
        <dbReference type="ARBA" id="ARBA00005001"/>
    </source>
</evidence>
<dbReference type="InterPro" id="IPR001173">
    <property type="entry name" value="Glyco_trans_2-like"/>
</dbReference>
<feature type="transmembrane region" description="Helical" evidence="12">
    <location>
        <begin position="490"/>
        <end position="513"/>
    </location>
</feature>
<dbReference type="Proteomes" id="UP000623250">
    <property type="component" value="Unassembled WGS sequence"/>
</dbReference>
<gene>
    <name evidence="14" type="primary">mdoH</name>
    <name evidence="14" type="ORF">JDN41_14000</name>
</gene>
<dbReference type="InterPro" id="IPR050321">
    <property type="entry name" value="Glycosyltr_2/OpgH_subfam"/>
</dbReference>
<feature type="transmembrane region" description="Helical" evidence="12">
    <location>
        <begin position="405"/>
        <end position="430"/>
    </location>
</feature>
<keyword evidence="15" id="KW-1185">Reference proteome</keyword>
<keyword evidence="11 12" id="KW-0472">Membrane</keyword>
<comment type="subcellular location">
    <subcellularLocation>
        <location evidence="1">Cell inner membrane</location>
        <topology evidence="1">Multi-pass membrane protein</topology>
    </subcellularLocation>
</comment>
<evidence type="ECO:0000256" key="11">
    <source>
        <dbReference type="ARBA" id="ARBA00023136"/>
    </source>
</evidence>
<evidence type="ECO:0000313" key="15">
    <source>
        <dbReference type="Proteomes" id="UP000623250"/>
    </source>
</evidence>
<name>A0A8I1KK76_9HYPH</name>
<dbReference type="EMBL" id="JAEMUK010000080">
    <property type="protein sequence ID" value="MBJ7544662.1"/>
    <property type="molecule type" value="Genomic_DNA"/>
</dbReference>
<evidence type="ECO:0000256" key="3">
    <source>
        <dbReference type="ARBA" id="ARBA00009337"/>
    </source>
</evidence>
<evidence type="ECO:0000256" key="7">
    <source>
        <dbReference type="ARBA" id="ARBA00022676"/>
    </source>
</evidence>
<proteinExistence type="inferred from homology"/>
<dbReference type="PANTHER" id="PTHR43867:SF5">
    <property type="entry name" value="GLUCANS BIOSYNTHESIS GLUCOSYLTRANSFERASE H"/>
    <property type="match status" value="1"/>
</dbReference>
<feature type="transmembrane region" description="Helical" evidence="12">
    <location>
        <begin position="49"/>
        <end position="68"/>
    </location>
</feature>
<dbReference type="SUPFAM" id="SSF53448">
    <property type="entry name" value="Nucleotide-diphospho-sugar transferases"/>
    <property type="match status" value="1"/>
</dbReference>
<dbReference type="PANTHER" id="PTHR43867">
    <property type="entry name" value="CELLULOSE SYNTHASE CATALYTIC SUBUNIT A [UDP-FORMING]"/>
    <property type="match status" value="1"/>
</dbReference>
<dbReference type="Pfam" id="PF13632">
    <property type="entry name" value="Glyco_trans_2_3"/>
    <property type="match status" value="1"/>
</dbReference>
<organism evidence="14 15">
    <name type="scientific">Rhodomicrobium udaipurense</name>
    <dbReference type="NCBI Taxonomy" id="1202716"/>
    <lineage>
        <taxon>Bacteria</taxon>
        <taxon>Pseudomonadati</taxon>
        <taxon>Pseudomonadota</taxon>
        <taxon>Alphaproteobacteria</taxon>
        <taxon>Hyphomicrobiales</taxon>
        <taxon>Hyphomicrobiaceae</taxon>
        <taxon>Rhodomicrobium</taxon>
    </lineage>
</organism>
<feature type="domain" description="Glycosyltransferase 2-like" evidence="13">
    <location>
        <begin position="230"/>
        <end position="424"/>
    </location>
</feature>
<keyword evidence="5" id="KW-1003">Cell membrane</keyword>
<evidence type="ECO:0000256" key="6">
    <source>
        <dbReference type="ARBA" id="ARBA00022519"/>
    </source>
</evidence>
<dbReference type="NCBIfam" id="NF003956">
    <property type="entry name" value="PRK05454.1-3"/>
    <property type="match status" value="1"/>
</dbReference>
<dbReference type="NCBIfam" id="NF003958">
    <property type="entry name" value="PRK05454.2-1"/>
    <property type="match status" value="1"/>
</dbReference>
<keyword evidence="6" id="KW-0997">Cell inner membrane</keyword>
<evidence type="ECO:0000259" key="13">
    <source>
        <dbReference type="Pfam" id="PF13632"/>
    </source>
</evidence>